<keyword evidence="3" id="KW-1185">Reference proteome</keyword>
<dbReference type="SMART" id="SM00987">
    <property type="entry name" value="UreE_C"/>
    <property type="match status" value="1"/>
</dbReference>
<evidence type="ECO:0000313" key="3">
    <source>
        <dbReference type="Proteomes" id="UP000189632"/>
    </source>
</evidence>
<reference evidence="2 3" key="1">
    <citation type="submission" date="2016-11" db="EMBL/GenBank/DDBJ databases">
        <title>Comparative genomics of Bartonella apis.</title>
        <authorList>
            <person name="Engel P."/>
        </authorList>
    </citation>
    <scope>NUCLEOTIDE SEQUENCE [LARGE SCALE GENOMIC DNA]</scope>
    <source>
        <strain evidence="2 3">BBC0122</strain>
    </source>
</reference>
<accession>A0A1U9MHJ7</accession>
<dbReference type="SUPFAM" id="SSF52141">
    <property type="entry name" value="Uracil-DNA glycosylase-like"/>
    <property type="match status" value="1"/>
</dbReference>
<sequence>MAHIIPMANKPETTNARQIGLMEKQISACRICYDAPLFLPRLPQEPRPVVYLSSTARIVIAGQAPGLRVHNTGIPFNDPSGDRLRNWLGVNRDCFYDKSKFAIVPMGFCFPGYSKSKSDLPPRKECKLTWHQQVFKLMPQVELVIAIGGYAQKYHISDLKEKSVTDTVKNWKNILSRTQANGYHVLPIPHPSWRNTHWIKTNPWFESELLPTLKTLIKKYIR</sequence>
<dbReference type="EMBL" id="CP015625">
    <property type="protein sequence ID" value="AQT47417.1"/>
    <property type="molecule type" value="Genomic_DNA"/>
</dbReference>
<dbReference type="AlphaFoldDB" id="A0A1U9MHJ7"/>
<dbReference type="PANTHER" id="PTHR42160:SF1">
    <property type="entry name" value="URACIL-DNA GLYCOSYLASE SUPERFAMILY PROTEIN"/>
    <property type="match status" value="1"/>
</dbReference>
<dbReference type="STRING" id="1686310.BBC0244_013490"/>
<dbReference type="CDD" id="cd10033">
    <property type="entry name" value="UDG_like"/>
    <property type="match status" value="1"/>
</dbReference>
<dbReference type="PANTHER" id="PTHR42160">
    <property type="entry name" value="URACIL-DNA GLYCOSYLASE SUPERFAMILY PROTEIN"/>
    <property type="match status" value="1"/>
</dbReference>
<feature type="domain" description="Uracil-DNA glycosylase-like" evidence="1">
    <location>
        <begin position="49"/>
        <end position="214"/>
    </location>
</feature>
<name>A0A1U9MHJ7_9HYPH</name>
<dbReference type="InterPro" id="IPR047124">
    <property type="entry name" value="HI_0220.2"/>
</dbReference>
<evidence type="ECO:0000259" key="1">
    <source>
        <dbReference type="SMART" id="SM00986"/>
    </source>
</evidence>
<dbReference type="Proteomes" id="UP000189632">
    <property type="component" value="Chromosome"/>
</dbReference>
<gene>
    <name evidence="2" type="ORF">BBC0122_013060</name>
</gene>
<dbReference type="Gene3D" id="3.40.470.10">
    <property type="entry name" value="Uracil-DNA glycosylase-like domain"/>
    <property type="match status" value="1"/>
</dbReference>
<proteinExistence type="predicted"/>
<dbReference type="SMART" id="SM00986">
    <property type="entry name" value="UDG"/>
    <property type="match status" value="1"/>
</dbReference>
<organism evidence="2 3">
    <name type="scientific">Bartonella choladocola</name>
    <dbReference type="NCBI Taxonomy" id="2750995"/>
    <lineage>
        <taxon>Bacteria</taxon>
        <taxon>Pseudomonadati</taxon>
        <taxon>Pseudomonadota</taxon>
        <taxon>Alphaproteobacteria</taxon>
        <taxon>Hyphomicrobiales</taxon>
        <taxon>Bartonellaceae</taxon>
        <taxon>Bartonella</taxon>
    </lineage>
</organism>
<dbReference type="KEGG" id="bapi:BBC0122_013060"/>
<dbReference type="InterPro" id="IPR005122">
    <property type="entry name" value="Uracil-DNA_glycosylase-like"/>
</dbReference>
<dbReference type="Pfam" id="PF03167">
    <property type="entry name" value="UDG"/>
    <property type="match status" value="1"/>
</dbReference>
<protein>
    <submittedName>
        <fullName evidence="2">Uracil-DNA glycosylase</fullName>
    </submittedName>
</protein>
<evidence type="ECO:0000313" key="2">
    <source>
        <dbReference type="EMBL" id="AQT47417.1"/>
    </source>
</evidence>
<dbReference type="InterPro" id="IPR036895">
    <property type="entry name" value="Uracil-DNA_glycosylase-like_sf"/>
</dbReference>